<dbReference type="PANTHER" id="PTHR30469">
    <property type="entry name" value="MULTIDRUG RESISTANCE PROTEIN MDTA"/>
    <property type="match status" value="1"/>
</dbReference>
<dbReference type="Pfam" id="PF25917">
    <property type="entry name" value="BSH_RND"/>
    <property type="match status" value="1"/>
</dbReference>
<evidence type="ECO:0000259" key="3">
    <source>
        <dbReference type="Pfam" id="PF25917"/>
    </source>
</evidence>
<dbReference type="FunFam" id="2.40.30.170:FF:000010">
    <property type="entry name" value="Efflux RND transporter periplasmic adaptor subunit"/>
    <property type="match status" value="1"/>
</dbReference>
<dbReference type="InterPro" id="IPR058625">
    <property type="entry name" value="MdtA-like_BSH"/>
</dbReference>
<dbReference type="Gene3D" id="1.10.287.470">
    <property type="entry name" value="Helix hairpin bin"/>
    <property type="match status" value="1"/>
</dbReference>
<dbReference type="OrthoDB" id="9784484at2"/>
<dbReference type="NCBIfam" id="TIGR01730">
    <property type="entry name" value="RND_mfp"/>
    <property type="match status" value="1"/>
</dbReference>
<feature type="domain" description="Multidrug resistance protein MdtA-like barrel-sandwich hybrid" evidence="3">
    <location>
        <begin position="70"/>
        <end position="190"/>
    </location>
</feature>
<evidence type="ECO:0000259" key="2">
    <source>
        <dbReference type="Pfam" id="PF25876"/>
    </source>
</evidence>
<dbReference type="Gene3D" id="2.40.50.100">
    <property type="match status" value="1"/>
</dbReference>
<dbReference type="Gene3D" id="2.40.30.170">
    <property type="match status" value="1"/>
</dbReference>
<sequence length="376" mass="40328">MKKAIFLTILGLVVLVGTLAGIKALQIRAMIDQGKTFVAPPEIVTAASVTARSWETLLTAVGSLEAVQGVTITAEVTGKVVDIAFESGAWVTVGDLLVQQDISVEEAQLRSAESVADLARIDFKRSQKLLAKNVIPQSDIDSAKAQLTQALAQADNIRAVIAKKTIRAPFSGRLGIRQINLGQVINDGQAIVSLQSMDPIYVNFLLPQQLLSKISTGLLVRVTFDALPDQVLTCTITAISPEVDTATRNVRVQATLANPDEKVRAGMYVNVAVVLPAKKEVVTIPATAVLYAPYSDSVFVIEDKKDDKGSVAGKVVRQQFVRLGEKRGDFVVVLSGIKTTESVVSTGAFKLRNGQEVKIDNTLAPQFELAPKPDEN</sequence>
<evidence type="ECO:0000259" key="4">
    <source>
        <dbReference type="Pfam" id="PF25954"/>
    </source>
</evidence>
<proteinExistence type="inferred from homology"/>
<dbReference type="EMBL" id="FRFE01000034">
    <property type="protein sequence ID" value="SHO52308.1"/>
    <property type="molecule type" value="Genomic_DNA"/>
</dbReference>
<evidence type="ECO:0000313" key="5">
    <source>
        <dbReference type="EMBL" id="SHO52308.1"/>
    </source>
</evidence>
<dbReference type="PANTHER" id="PTHR30469:SF11">
    <property type="entry name" value="BLL4320 PROTEIN"/>
    <property type="match status" value="1"/>
</dbReference>
<protein>
    <submittedName>
        <fullName evidence="5">Membrane fusion protein, multidrug efflux system</fullName>
    </submittedName>
</protein>
<name>A0A1M7YIF3_9BACT</name>
<accession>A0A1M7YIF3</accession>
<dbReference type="Pfam" id="PF25876">
    <property type="entry name" value="HH_MFP_RND"/>
    <property type="match status" value="1"/>
</dbReference>
<dbReference type="AlphaFoldDB" id="A0A1M7YIF3"/>
<evidence type="ECO:0000313" key="6">
    <source>
        <dbReference type="Proteomes" id="UP000184603"/>
    </source>
</evidence>
<dbReference type="InterPro" id="IPR058624">
    <property type="entry name" value="MdtA-like_HH"/>
</dbReference>
<feature type="domain" description="CusB-like beta-barrel" evidence="4">
    <location>
        <begin position="200"/>
        <end position="273"/>
    </location>
</feature>
<dbReference type="GO" id="GO:0015562">
    <property type="term" value="F:efflux transmembrane transporter activity"/>
    <property type="evidence" value="ECO:0007669"/>
    <property type="project" value="TreeGrafter"/>
</dbReference>
<dbReference type="SUPFAM" id="SSF111369">
    <property type="entry name" value="HlyD-like secretion proteins"/>
    <property type="match status" value="1"/>
</dbReference>
<dbReference type="Proteomes" id="UP000184603">
    <property type="component" value="Unassembled WGS sequence"/>
</dbReference>
<organism evidence="5 6">
    <name type="scientific">Desulfopila aestuarii DSM 18488</name>
    <dbReference type="NCBI Taxonomy" id="1121416"/>
    <lineage>
        <taxon>Bacteria</taxon>
        <taxon>Pseudomonadati</taxon>
        <taxon>Thermodesulfobacteriota</taxon>
        <taxon>Desulfobulbia</taxon>
        <taxon>Desulfobulbales</taxon>
        <taxon>Desulfocapsaceae</taxon>
        <taxon>Desulfopila</taxon>
    </lineage>
</organism>
<dbReference type="InterPro" id="IPR006143">
    <property type="entry name" value="RND_pump_MFP"/>
</dbReference>
<dbReference type="Gene3D" id="2.40.420.20">
    <property type="match status" value="1"/>
</dbReference>
<dbReference type="STRING" id="1121416.SAMN02745220_04508"/>
<feature type="domain" description="Multidrug resistance protein MdtA-like alpha-helical hairpin" evidence="2">
    <location>
        <begin position="105"/>
        <end position="162"/>
    </location>
</feature>
<comment type="similarity">
    <text evidence="1">Belongs to the membrane fusion protein (MFP) (TC 8.A.1) family.</text>
</comment>
<evidence type="ECO:0000256" key="1">
    <source>
        <dbReference type="ARBA" id="ARBA00009477"/>
    </source>
</evidence>
<reference evidence="5 6" key="1">
    <citation type="submission" date="2016-12" db="EMBL/GenBank/DDBJ databases">
        <authorList>
            <person name="Song W.-J."/>
            <person name="Kurnit D.M."/>
        </authorList>
    </citation>
    <scope>NUCLEOTIDE SEQUENCE [LARGE SCALE GENOMIC DNA]</scope>
    <source>
        <strain evidence="5 6">DSM 18488</strain>
    </source>
</reference>
<dbReference type="RefSeq" id="WP_073615910.1">
    <property type="nucleotide sequence ID" value="NZ_FRFE01000034.1"/>
</dbReference>
<dbReference type="Pfam" id="PF25954">
    <property type="entry name" value="Beta-barrel_RND_2"/>
    <property type="match status" value="1"/>
</dbReference>
<dbReference type="InterPro" id="IPR058792">
    <property type="entry name" value="Beta-barrel_RND_2"/>
</dbReference>
<dbReference type="GO" id="GO:1990281">
    <property type="term" value="C:efflux pump complex"/>
    <property type="evidence" value="ECO:0007669"/>
    <property type="project" value="TreeGrafter"/>
</dbReference>
<keyword evidence="6" id="KW-1185">Reference proteome</keyword>
<gene>
    <name evidence="5" type="ORF">SAMN02745220_04508</name>
</gene>